<proteinExistence type="predicted"/>
<protein>
    <submittedName>
        <fullName evidence="4">C-type mannose receptor 2</fullName>
    </submittedName>
</protein>
<dbReference type="EMBL" id="MTYJ01000130">
    <property type="protein sequence ID" value="OQV13092.1"/>
    <property type="molecule type" value="Genomic_DNA"/>
</dbReference>
<feature type="domain" description="C-type lectin" evidence="3">
    <location>
        <begin position="486"/>
        <end position="619"/>
    </location>
</feature>
<dbReference type="InterPro" id="IPR050111">
    <property type="entry name" value="C-type_lectin/snaclec_domain"/>
</dbReference>
<keyword evidence="2" id="KW-0732">Signal</keyword>
<feature type="domain" description="C-type lectin" evidence="3">
    <location>
        <begin position="823"/>
        <end position="943"/>
    </location>
</feature>
<evidence type="ECO:0000256" key="2">
    <source>
        <dbReference type="SAM" id="SignalP"/>
    </source>
</evidence>
<evidence type="ECO:0000313" key="5">
    <source>
        <dbReference type="Proteomes" id="UP000192578"/>
    </source>
</evidence>
<feature type="chain" id="PRO_5012325499" evidence="2">
    <location>
        <begin position="20"/>
        <end position="1651"/>
    </location>
</feature>
<evidence type="ECO:0000256" key="1">
    <source>
        <dbReference type="ARBA" id="ARBA00023157"/>
    </source>
</evidence>
<dbReference type="PANTHER" id="PTHR22803">
    <property type="entry name" value="MANNOSE, PHOSPHOLIPASE, LECTIN RECEPTOR RELATED"/>
    <property type="match status" value="1"/>
</dbReference>
<gene>
    <name evidence="4" type="ORF">BV898_12634</name>
</gene>
<evidence type="ECO:0000313" key="4">
    <source>
        <dbReference type="EMBL" id="OQV13092.1"/>
    </source>
</evidence>
<dbReference type="Pfam" id="PF00059">
    <property type="entry name" value="Lectin_C"/>
    <property type="match status" value="8"/>
</dbReference>
<sequence length="1651" mass="183693">MWIARVIFLLPLLSSLCWARCPGPEWFPRRNSSYCYFMQRTSTLMKSWDNARKDCQGRGGQLADITDVGELDYIISKIPGGIPLLFDVDFWLSLSYANKTWVWADQGRLFQQGSLGEFDPMEDHYFAPASASAKPSYRGAIRYDTMGQVFITTARSSVLKNFICKAVHSNRPLCKTEEGWDYVNDRCWLTVPEMGDFNQAREYCFAQGGYIAVPSTADENLKLSRLATASNLRTVWIGLTLNKSQETNPNALTFDDGSMVIGRPYNAWKRNLNVLDLINGFESGHQYCGYLLSTSDFIPVWEWDIARACSETRAYSCESELEKCPYGWDHFGDFCYQIRGSDADIRDWESASVECGIQGGQLAIIRSPEVQHFLEARLALKGFTGNGNRNFHFGLKRELNSATFTWTESNGVSPPPGSYTNWPQGSQPALDGNRHCAYLRAWDSFKWYTDHCDSEVGFVCQAHYTNALVMDIVHAPLKCDPPFELFHDGCYFFSATGTGPSLPDTALSWDDAKRYCRSTLNSSLLQLHTAGENEYVRGRIAADTWIGVVRVDWGTSSRQFYFQNSQGVNISADAYTNFFDSPAVKTPMYYYMFNDKGDPNNDGKWKSADRTNTKPFVCYHRGDPFTSAPPEDDIDFPDSPECGPGWIYIAHSQSCIKIKFEAVTWARAADICQAEGPDSTMYYITGWDEQAYVQMGLGGSFPEFAHPQLASTSSYWTALKITSPTNFYWSYRGTLSTSWTLPMAFVDFKEGEPDPSLFSSILSPARCSFTSSDLNGKWSASSCEQVRATICKRPLPVDPSTITTPAPLQMNVTLGCPGNWTQVDDFCYYRNAVVSTWGDARSYCQSHGSKLAKLLSAGQMSAIKAVTGDGWIGLNSLERPGGVTEDGRSRQFFNDDGSRVLYTPWLNQIAHPNAAQKDFNCVAVSRSGIVAYDCNEKKTSTCMLPLIPLENLPSECMLPPHDPGCRKWGVAWRGSCLYMGNEPGAPLGLRKYVNFEEAERFCQQHYQARLVTINSESKQEFITSMLAEWAADYWIGLRGGANAYLYWQTGETVANVNWGHGEPNVQLGGTSCVAVHGARTELNLPGDWFLSSCDAQKFALCEAPREGYVPPTVGPTVYASGCPRGFTTVAGSPNCYKGFYAPPSSPGDNVVPVKLSWREAEDTCIGFRGHLASIEGPAEAAEILAQLPNKLNGYAYWIGLSEASEGVWKWSDGRPYGVSGQVPDGHGSTFLLDCVAMDAQSGLWIQQNCNLGWGWVCEVPKGFYHEGDEIPLISPPTTTNATCAGLFAGSGDWFYDPITDTCFMISKVPERWDDAESACNRVNAHLATVELQQHNFLAIILSRYASVGTRFWIGLRLVDPMTMMHSWVDRSLSMYRAWDTNEPATGGVQSCVSMKNTNGKWMDDFCQNPLRYVCAVSKRPIVTPSLPPPAADSWGCPATCPGCVPFRGFCYYFAPNTENYSWRGASVRCNQRIPATGGYHSDLVSIHDQIEQDFLLAELGRLGDGANRWIGLQGDQETKKFYWSDETPFDWQSGWQWSEPNSMFLQPECGMIYGTGNTARAGRWNDEQCEVTMPYICKIQKTDSSVPLPPPPPSSCKAGYEALGSACFAVVALPNGPSSWREARNYCQTQGTRMATILNPVENAFVHVCSS</sequence>
<dbReference type="InterPro" id="IPR018378">
    <property type="entry name" value="C-type_lectin_CS"/>
</dbReference>
<dbReference type="Gene3D" id="3.10.100.10">
    <property type="entry name" value="Mannose-Binding Protein A, subunit A"/>
    <property type="match status" value="11"/>
</dbReference>
<comment type="caution">
    <text evidence="4">The sequence shown here is derived from an EMBL/GenBank/DDBJ whole genome shotgun (WGS) entry which is preliminary data.</text>
</comment>
<keyword evidence="4" id="KW-0675">Receptor</keyword>
<reference evidence="5" key="1">
    <citation type="submission" date="2017-01" db="EMBL/GenBank/DDBJ databases">
        <title>Comparative genomics of anhydrobiosis in the tardigrade Hypsibius dujardini.</title>
        <authorList>
            <person name="Yoshida Y."/>
            <person name="Koutsovoulos G."/>
            <person name="Laetsch D."/>
            <person name="Stevens L."/>
            <person name="Kumar S."/>
            <person name="Horikawa D."/>
            <person name="Ishino K."/>
            <person name="Komine S."/>
            <person name="Tomita M."/>
            <person name="Blaxter M."/>
            <person name="Arakawa K."/>
        </authorList>
    </citation>
    <scope>NUCLEOTIDE SEQUENCE [LARGE SCALE GENOMIC DNA]</scope>
    <source>
        <strain evidence="5">Z151</strain>
    </source>
</reference>
<feature type="domain" description="C-type lectin" evidence="3">
    <location>
        <begin position="31"/>
        <end position="105"/>
    </location>
</feature>
<feature type="domain" description="C-type lectin" evidence="3">
    <location>
        <begin position="1298"/>
        <end position="1415"/>
    </location>
</feature>
<feature type="domain" description="C-type lectin" evidence="3">
    <location>
        <begin position="651"/>
        <end position="792"/>
    </location>
</feature>
<dbReference type="SMART" id="SM00034">
    <property type="entry name" value="CLECT"/>
    <property type="match status" value="10"/>
</dbReference>
<feature type="signal peptide" evidence="2">
    <location>
        <begin position="1"/>
        <end position="19"/>
    </location>
</feature>
<dbReference type="InterPro" id="IPR016186">
    <property type="entry name" value="C-type_lectin-like/link_sf"/>
</dbReference>
<organism evidence="4 5">
    <name type="scientific">Hypsibius exemplaris</name>
    <name type="common">Freshwater tardigrade</name>
    <dbReference type="NCBI Taxonomy" id="2072580"/>
    <lineage>
        <taxon>Eukaryota</taxon>
        <taxon>Metazoa</taxon>
        <taxon>Ecdysozoa</taxon>
        <taxon>Tardigrada</taxon>
        <taxon>Eutardigrada</taxon>
        <taxon>Parachela</taxon>
        <taxon>Hypsibioidea</taxon>
        <taxon>Hypsibiidae</taxon>
        <taxon>Hypsibius</taxon>
    </lineage>
</organism>
<feature type="domain" description="C-type lectin" evidence="3">
    <location>
        <begin position="1156"/>
        <end position="1258"/>
    </location>
</feature>
<keyword evidence="5" id="KW-1185">Reference proteome</keyword>
<dbReference type="InterPro" id="IPR001304">
    <property type="entry name" value="C-type_lectin-like"/>
</dbReference>
<dbReference type="OrthoDB" id="441660at2759"/>
<dbReference type="PROSITE" id="PS00615">
    <property type="entry name" value="C_TYPE_LECTIN_1"/>
    <property type="match status" value="1"/>
</dbReference>
<dbReference type="PROSITE" id="PS50041">
    <property type="entry name" value="C_TYPE_LECTIN_2"/>
    <property type="match status" value="10"/>
</dbReference>
<feature type="domain" description="C-type lectin" evidence="3">
    <location>
        <begin position="331"/>
        <end position="461"/>
    </location>
</feature>
<feature type="domain" description="C-type lectin" evidence="3">
    <location>
        <begin position="183"/>
        <end position="318"/>
    </location>
</feature>
<dbReference type="Proteomes" id="UP000192578">
    <property type="component" value="Unassembled WGS sequence"/>
</dbReference>
<name>A0A1W0WD53_HYPEX</name>
<evidence type="ECO:0000259" key="3">
    <source>
        <dbReference type="PROSITE" id="PS50041"/>
    </source>
</evidence>
<feature type="domain" description="C-type lectin" evidence="3">
    <location>
        <begin position="972"/>
        <end position="1102"/>
    </location>
</feature>
<accession>A0A1W0WD53</accession>
<keyword evidence="1" id="KW-1015">Disulfide bond</keyword>
<dbReference type="CDD" id="cd00037">
    <property type="entry name" value="CLECT"/>
    <property type="match status" value="9"/>
</dbReference>
<feature type="domain" description="C-type lectin" evidence="3">
    <location>
        <begin position="1446"/>
        <end position="1578"/>
    </location>
</feature>
<dbReference type="InterPro" id="IPR016187">
    <property type="entry name" value="CTDL_fold"/>
</dbReference>
<dbReference type="SUPFAM" id="SSF56436">
    <property type="entry name" value="C-type lectin-like"/>
    <property type="match status" value="11"/>
</dbReference>